<sequence length="793" mass="88950">MRVRPHFYLVFSTALCATCCAQDFPSVVEVERQPLVESTKRLVEALKFVGAPLSAEEQQELQKAYDSDDDQAIVRTAQKVLDPHCVAGVHINAESRVKVSVGPARKELIQNGWRSYLVKVFNEAGINPPLQIESPNALPVYQRGKGARQKPKTDQDLVDLSEVKQRFMDATMYQKQPLTPRLSGLKLEYRIVQLYSRDAGKREAQIGFNVGQGTQDLGFRNSVPVLFNCLPATKVILGIKDHDGSPTTAALVIRDEQGRIYPNPAKRLAPDFFFHEQVYRKDGESVELPPGEYTVSLSRGPEYEVERTTFKVEEVEQQRVALQLTRWIHPATLGWYSGDHHIHAAGCAHYDSPTEGVGPEDMMRHILGEDLNVGCVLSWGPCWYTQKEFFKGETSELSTKDYLMRYDVEVSGFPSSHAGHLCLLRLTEDDYPGSKVIEDWPSWTLPVLKWGKEQGGVVGYSHSGWGLGLPDYGGNGQRLTTMYYRNRRGGQQGRAADTLPDYAMPPFDGIGANEFIVTSVHDVCHFISAVDTPAIWELNIWYHTLNCGLRSRISGETDFPCIYGDRVGLGRVYVSLPKDEPLTFDSWIAGVKDGRSYCGDGLSHLMDMKVNNVALGEPGSDGKISQLNLEEPGEVTVTFNAAAMLEAEQNETTRSIRNSRLDQKPYWHIERCREGETRQVPVELIVNGQPVEKVMLEADGHIESLKFKTKIEQSSWVALRILPSCHTNPVFVEVENQPIRASKKSAQWCANAVEVCWNSKKGQIRESERKAAREAYDQAKVYYQSAMKAAKTE</sequence>
<dbReference type="Proteomes" id="UP000315724">
    <property type="component" value="Chromosome"/>
</dbReference>
<reference evidence="1 2" key="1">
    <citation type="submission" date="2019-02" db="EMBL/GenBank/DDBJ databases">
        <title>Deep-cultivation of Planctomycetes and their phenomic and genomic characterization uncovers novel biology.</title>
        <authorList>
            <person name="Wiegand S."/>
            <person name="Jogler M."/>
            <person name="Boedeker C."/>
            <person name="Pinto D."/>
            <person name="Vollmers J."/>
            <person name="Rivas-Marin E."/>
            <person name="Kohn T."/>
            <person name="Peeters S.H."/>
            <person name="Heuer A."/>
            <person name="Rast P."/>
            <person name="Oberbeckmann S."/>
            <person name="Bunk B."/>
            <person name="Jeske O."/>
            <person name="Meyerdierks A."/>
            <person name="Storesund J.E."/>
            <person name="Kallscheuer N."/>
            <person name="Luecker S."/>
            <person name="Lage O.M."/>
            <person name="Pohl T."/>
            <person name="Merkel B.J."/>
            <person name="Hornburger P."/>
            <person name="Mueller R.-W."/>
            <person name="Bruemmer F."/>
            <person name="Labrenz M."/>
            <person name="Spormann A.M."/>
            <person name="Op den Camp H."/>
            <person name="Overmann J."/>
            <person name="Amann R."/>
            <person name="Jetten M.S.M."/>
            <person name="Mascher T."/>
            <person name="Medema M.H."/>
            <person name="Devos D.P."/>
            <person name="Kaster A.-K."/>
            <person name="Ovreas L."/>
            <person name="Rohde M."/>
            <person name="Galperin M.Y."/>
            <person name="Jogler C."/>
        </authorList>
    </citation>
    <scope>NUCLEOTIDE SEQUENCE [LARGE SCALE GENOMIC DNA]</scope>
    <source>
        <strain evidence="1 2">Mal48</strain>
    </source>
</reference>
<evidence type="ECO:0008006" key="3">
    <source>
        <dbReference type="Google" id="ProtNLM"/>
    </source>
</evidence>
<accession>A0A517QNU7</accession>
<dbReference type="AlphaFoldDB" id="A0A517QNU7"/>
<evidence type="ECO:0000313" key="2">
    <source>
        <dbReference type="Proteomes" id="UP000315724"/>
    </source>
</evidence>
<name>A0A517QNU7_9PLAN</name>
<dbReference type="RefSeq" id="WP_197441643.1">
    <property type="nucleotide sequence ID" value="NZ_CP036267.1"/>
</dbReference>
<dbReference type="EMBL" id="CP036267">
    <property type="protein sequence ID" value="QDT33285.1"/>
    <property type="molecule type" value="Genomic_DNA"/>
</dbReference>
<evidence type="ECO:0000313" key="1">
    <source>
        <dbReference type="EMBL" id="QDT33285.1"/>
    </source>
</evidence>
<keyword evidence="2" id="KW-1185">Reference proteome</keyword>
<dbReference type="KEGG" id="tpol:Mal48_25380"/>
<gene>
    <name evidence="1" type="ORF">Mal48_25380</name>
</gene>
<dbReference type="NCBIfam" id="NF038032">
    <property type="entry name" value="CehA_McbA_metalo"/>
    <property type="match status" value="1"/>
</dbReference>
<proteinExistence type="predicted"/>
<organism evidence="1 2">
    <name type="scientific">Thalassoglobus polymorphus</name>
    <dbReference type="NCBI Taxonomy" id="2527994"/>
    <lineage>
        <taxon>Bacteria</taxon>
        <taxon>Pseudomonadati</taxon>
        <taxon>Planctomycetota</taxon>
        <taxon>Planctomycetia</taxon>
        <taxon>Planctomycetales</taxon>
        <taxon>Planctomycetaceae</taxon>
        <taxon>Thalassoglobus</taxon>
    </lineage>
</organism>
<protein>
    <recommendedName>
        <fullName evidence="3">Secreted protein</fullName>
    </recommendedName>
</protein>